<dbReference type="PRINTS" id="PR00502">
    <property type="entry name" value="NUDIXFAMILY"/>
</dbReference>
<evidence type="ECO:0000256" key="1">
    <source>
        <dbReference type="ARBA" id="ARBA00001946"/>
    </source>
</evidence>
<sequence length="156" mass="17580">MLRLIPAPLFRQALRVAHKARHHWRKWRGVTPHGVCVIARDLEGQVLLVRHSYGPPGWYIPGGGLKRGEDPEDAARRELREETGCEIDGLKPLGEVHETLSGAPHVAHVFTGVVDDMPKPDGREVVEARFFPTHSLPEPLAPSARRRLEVYTKRRS</sequence>
<dbReference type="PANTHER" id="PTHR43046">
    <property type="entry name" value="GDP-MANNOSE MANNOSYL HYDROLASE"/>
    <property type="match status" value="1"/>
</dbReference>
<reference evidence="5 6" key="1">
    <citation type="submission" date="2023-08" db="EMBL/GenBank/DDBJ databases">
        <title>genomic of G39.</title>
        <authorList>
            <person name="Wang Y."/>
        </authorList>
    </citation>
    <scope>NUCLEOTIDE SEQUENCE [LARGE SCALE GENOMIC DNA]</scope>
    <source>
        <strain evidence="5 6">G39</strain>
    </source>
</reference>
<dbReference type="PANTHER" id="PTHR43046:SF14">
    <property type="entry name" value="MUTT_NUDIX FAMILY PROTEIN"/>
    <property type="match status" value="1"/>
</dbReference>
<keyword evidence="6" id="KW-1185">Reference proteome</keyword>
<feature type="domain" description="Nudix hydrolase" evidence="4">
    <location>
        <begin position="29"/>
        <end position="154"/>
    </location>
</feature>
<dbReference type="InterPro" id="IPR015797">
    <property type="entry name" value="NUDIX_hydrolase-like_dom_sf"/>
</dbReference>
<dbReference type="Proteomes" id="UP001240639">
    <property type="component" value="Unassembled WGS sequence"/>
</dbReference>
<gene>
    <name evidence="5" type="ORF">Q9K02_04000</name>
</gene>
<dbReference type="EMBL" id="JAVAIM010000001">
    <property type="protein sequence ID" value="MDP4574298.1"/>
    <property type="molecule type" value="Genomic_DNA"/>
</dbReference>
<evidence type="ECO:0000313" key="6">
    <source>
        <dbReference type="Proteomes" id="UP001240639"/>
    </source>
</evidence>
<evidence type="ECO:0000256" key="3">
    <source>
        <dbReference type="RuleBase" id="RU003476"/>
    </source>
</evidence>
<comment type="caution">
    <text evidence="5">The sequence shown here is derived from an EMBL/GenBank/DDBJ whole genome shotgun (WGS) entry which is preliminary data.</text>
</comment>
<evidence type="ECO:0000256" key="2">
    <source>
        <dbReference type="ARBA" id="ARBA00022801"/>
    </source>
</evidence>
<dbReference type="InterPro" id="IPR020476">
    <property type="entry name" value="Nudix_hydrolase"/>
</dbReference>
<proteinExistence type="inferred from homology"/>
<dbReference type="InterPro" id="IPR020084">
    <property type="entry name" value="NUDIX_hydrolase_CS"/>
</dbReference>
<keyword evidence="2 3" id="KW-0378">Hydrolase</keyword>
<organism evidence="5 6">
    <name type="scientific">Qipengyuania profundimaris</name>
    <dbReference type="NCBI Taxonomy" id="3067652"/>
    <lineage>
        <taxon>Bacteria</taxon>
        <taxon>Pseudomonadati</taxon>
        <taxon>Pseudomonadota</taxon>
        <taxon>Alphaproteobacteria</taxon>
        <taxon>Sphingomonadales</taxon>
        <taxon>Erythrobacteraceae</taxon>
        <taxon>Qipengyuania</taxon>
    </lineage>
</organism>
<dbReference type="RefSeq" id="WP_305931728.1">
    <property type="nucleotide sequence ID" value="NZ_JAVAIM010000001.1"/>
</dbReference>
<dbReference type="Pfam" id="PF00293">
    <property type="entry name" value="NUDIX"/>
    <property type="match status" value="1"/>
</dbReference>
<protein>
    <submittedName>
        <fullName evidence="5">NUDIX domain-containing protein</fullName>
    </submittedName>
</protein>
<comment type="similarity">
    <text evidence="3">Belongs to the Nudix hydrolase family.</text>
</comment>
<accession>A0ABT9HMB9</accession>
<dbReference type="PROSITE" id="PS51462">
    <property type="entry name" value="NUDIX"/>
    <property type="match status" value="1"/>
</dbReference>
<dbReference type="Gene3D" id="3.90.79.10">
    <property type="entry name" value="Nucleoside Triphosphate Pyrophosphohydrolase"/>
    <property type="match status" value="1"/>
</dbReference>
<name>A0ABT9HMB9_9SPHN</name>
<evidence type="ECO:0000259" key="4">
    <source>
        <dbReference type="PROSITE" id="PS51462"/>
    </source>
</evidence>
<dbReference type="InterPro" id="IPR000086">
    <property type="entry name" value="NUDIX_hydrolase_dom"/>
</dbReference>
<comment type="cofactor">
    <cofactor evidence="1">
        <name>Mg(2+)</name>
        <dbReference type="ChEBI" id="CHEBI:18420"/>
    </cofactor>
</comment>
<dbReference type="SUPFAM" id="SSF55811">
    <property type="entry name" value="Nudix"/>
    <property type="match status" value="1"/>
</dbReference>
<dbReference type="PROSITE" id="PS00893">
    <property type="entry name" value="NUDIX_BOX"/>
    <property type="match status" value="1"/>
</dbReference>
<evidence type="ECO:0000313" key="5">
    <source>
        <dbReference type="EMBL" id="MDP4574298.1"/>
    </source>
</evidence>